<name>A0A6B9XR44_PICSI</name>
<dbReference type="EMBL" id="MK697699">
    <property type="protein sequence ID" value="QHR90069.1"/>
    <property type="molecule type" value="Genomic_DNA"/>
</dbReference>
<geneLocation type="mitochondrion" evidence="1"/>
<reference evidence="1" key="1">
    <citation type="submission" date="2019-03" db="EMBL/GenBank/DDBJ databases">
        <title>Largest Complete Mitochondrial Genome of a Gymnosperm, Sitka Spruce (Picea sitchensis), Indicates Complex Physical Structure.</title>
        <authorList>
            <person name="Jackman S.D."/>
            <person name="Coombe L."/>
            <person name="Warren R."/>
            <person name="Kirk H."/>
            <person name="Trinh E."/>
            <person name="McLeod T."/>
            <person name="Pleasance S."/>
            <person name="Pandoh P."/>
            <person name="Zhao Y."/>
            <person name="Coope R."/>
            <person name="Bousquet J."/>
            <person name="Bohlmann J.C."/>
            <person name="Jones S.J.M."/>
            <person name="Birol I."/>
        </authorList>
    </citation>
    <scope>NUCLEOTIDE SEQUENCE</scope>
    <source>
        <strain evidence="1">Q903</strain>
    </source>
</reference>
<evidence type="ECO:0000313" key="1">
    <source>
        <dbReference type="EMBL" id="QHR90069.1"/>
    </source>
</evidence>
<gene>
    <name evidence="1" type="primary">orf04115</name>
    <name evidence="1" type="ORF">Q903MT_gene4092</name>
</gene>
<protein>
    <submittedName>
        <fullName evidence="1">Uncharacterized protein</fullName>
    </submittedName>
</protein>
<accession>A0A6B9XR44</accession>
<keyword evidence="1" id="KW-0496">Mitochondrion</keyword>
<organism evidence="1">
    <name type="scientific">Picea sitchensis</name>
    <name type="common">Sitka spruce</name>
    <name type="synonym">Pinus sitchensis</name>
    <dbReference type="NCBI Taxonomy" id="3332"/>
    <lineage>
        <taxon>Eukaryota</taxon>
        <taxon>Viridiplantae</taxon>
        <taxon>Streptophyta</taxon>
        <taxon>Embryophyta</taxon>
        <taxon>Tracheophyta</taxon>
        <taxon>Spermatophyta</taxon>
        <taxon>Pinopsida</taxon>
        <taxon>Pinidae</taxon>
        <taxon>Conifers I</taxon>
        <taxon>Pinales</taxon>
        <taxon>Pinaceae</taxon>
        <taxon>Picea</taxon>
    </lineage>
</organism>
<sequence length="59" mass="6027">MKSTTARSVGYSSQTGIDARRGGGYLTRSTAYALAYVISEGSTTMGSDACSSITVARPG</sequence>
<dbReference type="AlphaFoldDB" id="A0A6B9XR44"/>
<proteinExistence type="predicted"/>